<dbReference type="GeneID" id="33357262"/>
<organism evidence="2">
    <name type="scientific">Alsidium seaforthii</name>
    <dbReference type="NCBI Taxonomy" id="2007182"/>
    <lineage>
        <taxon>Eukaryota</taxon>
        <taxon>Rhodophyta</taxon>
        <taxon>Florideophyceae</taxon>
        <taxon>Rhodymeniophycidae</taxon>
        <taxon>Ceramiales</taxon>
        <taxon>Rhodomelaceae</taxon>
        <taxon>Polysiphonioideae</taxon>
        <taxon>Alsidium</taxon>
    </lineage>
</organism>
<evidence type="ECO:0000259" key="1">
    <source>
        <dbReference type="PROSITE" id="PS50126"/>
    </source>
</evidence>
<accession>A0A1Z1MDX2</accession>
<proteinExistence type="predicted"/>
<sequence>MNKFAKILKRYKYNLNTGDIVAGTILHEEHSGFLVNIGTQTAGYLPKEELEIASKSIFNNNLSLINATREFFLLTTHIDNKQCILSIKRLEYMRAWKRIKQIYLEDVLFTLNIKYVNKGGCITYLEGIQGFIPRSHINLTRRKEIKKTLIYNKTIECKLLTASEQKNQLILSNISALLNLCIHKFKLGELVYGQIILIKSYGLFIDVYGIKALLHISEIGSKYIKNIDFFFYIGKMIKVKIIYINSKHGKISVSRRNLK</sequence>
<dbReference type="SMART" id="SM00316">
    <property type="entry name" value="S1"/>
    <property type="match status" value="3"/>
</dbReference>
<dbReference type="AlphaFoldDB" id="A0A1Z1MDX2"/>
<feature type="domain" description="S1 motif" evidence="1">
    <location>
        <begin position="188"/>
        <end position="256"/>
    </location>
</feature>
<keyword evidence="2" id="KW-0150">Chloroplast</keyword>
<dbReference type="SUPFAM" id="SSF50249">
    <property type="entry name" value="Nucleic acid-binding proteins"/>
    <property type="match status" value="3"/>
</dbReference>
<dbReference type="Pfam" id="PF00575">
    <property type="entry name" value="S1"/>
    <property type="match status" value="2"/>
</dbReference>
<dbReference type="GO" id="GO:0005840">
    <property type="term" value="C:ribosome"/>
    <property type="evidence" value="ECO:0007669"/>
    <property type="project" value="UniProtKB-KW"/>
</dbReference>
<dbReference type="EMBL" id="MF101430">
    <property type="protein sequence ID" value="ARW64035.1"/>
    <property type="molecule type" value="Genomic_DNA"/>
</dbReference>
<evidence type="ECO:0000313" key="2">
    <source>
        <dbReference type="EMBL" id="ARW64035.1"/>
    </source>
</evidence>
<dbReference type="RefSeq" id="YP_009395267.1">
    <property type="nucleotide sequence ID" value="NC_035276.1"/>
</dbReference>
<dbReference type="PANTHER" id="PTHR47559:SF1">
    <property type="entry name" value="OS03G0844900 PROTEIN"/>
    <property type="match status" value="1"/>
</dbReference>
<dbReference type="GO" id="GO:0003676">
    <property type="term" value="F:nucleic acid binding"/>
    <property type="evidence" value="ECO:0007669"/>
    <property type="project" value="InterPro"/>
</dbReference>
<geneLocation type="chloroplast" evidence="2"/>
<keyword evidence="2" id="KW-0934">Plastid</keyword>
<keyword evidence="2" id="KW-0687">Ribonucleoprotein</keyword>
<dbReference type="InterPro" id="IPR003029">
    <property type="entry name" value="S1_domain"/>
</dbReference>
<feature type="domain" description="S1 motif" evidence="1">
    <location>
        <begin position="105"/>
        <end position="174"/>
    </location>
</feature>
<dbReference type="InterPro" id="IPR035104">
    <property type="entry name" value="Ribosomal_protein_S1-like"/>
</dbReference>
<gene>
    <name evidence="2" type="primary">rps1</name>
</gene>
<dbReference type="PROSITE" id="PS50126">
    <property type="entry name" value="S1"/>
    <property type="match status" value="3"/>
</dbReference>
<protein>
    <submittedName>
        <fullName evidence="2">Ribosomal protein S1</fullName>
    </submittedName>
</protein>
<dbReference type="PRINTS" id="PR00681">
    <property type="entry name" value="RIBOSOMALS1"/>
</dbReference>
<dbReference type="InterPro" id="IPR052757">
    <property type="entry name" value="Ribosomal_protein_S1"/>
</dbReference>
<dbReference type="PANTHER" id="PTHR47559">
    <property type="entry name" value="OS03G0844900 PROTEIN"/>
    <property type="match status" value="1"/>
</dbReference>
<feature type="domain" description="S1 motif" evidence="1">
    <location>
        <begin position="18"/>
        <end position="88"/>
    </location>
</feature>
<dbReference type="Gene3D" id="2.40.50.140">
    <property type="entry name" value="Nucleic acid-binding proteins"/>
    <property type="match status" value="3"/>
</dbReference>
<reference evidence="2" key="1">
    <citation type="journal article" date="2017" name="J. Phycol.">
        <title>Analysis of chloroplast genomes and a supermatrix inform reclassification of the Rhodomelaceae (Rhodophyta).</title>
        <authorList>
            <person name="Diaz-Tapia P."/>
            <person name="Maggs C.A."/>
            <person name="West J.A."/>
            <person name="Verbruggen H."/>
        </authorList>
    </citation>
    <scope>NUCLEOTIDE SEQUENCE</scope>
    <source>
        <strain evidence="2">PD644</strain>
    </source>
</reference>
<dbReference type="InterPro" id="IPR012340">
    <property type="entry name" value="NA-bd_OB-fold"/>
</dbReference>
<name>A0A1Z1MDX2_9FLOR</name>
<keyword evidence="2" id="KW-0689">Ribosomal protein</keyword>